<evidence type="ECO:0000256" key="1">
    <source>
        <dbReference type="SAM" id="MobiDB-lite"/>
    </source>
</evidence>
<evidence type="ECO:0000313" key="2">
    <source>
        <dbReference type="EMBL" id="KAK0490015.1"/>
    </source>
</evidence>
<organism evidence="2 3">
    <name type="scientific">Armillaria luteobubalina</name>
    <dbReference type="NCBI Taxonomy" id="153913"/>
    <lineage>
        <taxon>Eukaryota</taxon>
        <taxon>Fungi</taxon>
        <taxon>Dikarya</taxon>
        <taxon>Basidiomycota</taxon>
        <taxon>Agaricomycotina</taxon>
        <taxon>Agaricomycetes</taxon>
        <taxon>Agaricomycetidae</taxon>
        <taxon>Agaricales</taxon>
        <taxon>Marasmiineae</taxon>
        <taxon>Physalacriaceae</taxon>
        <taxon>Armillaria</taxon>
    </lineage>
</organism>
<protein>
    <submittedName>
        <fullName evidence="2">Uncharacterized protein</fullName>
    </submittedName>
</protein>
<keyword evidence="3" id="KW-1185">Reference proteome</keyword>
<reference evidence="2" key="1">
    <citation type="submission" date="2023-06" db="EMBL/GenBank/DDBJ databases">
        <authorList>
            <consortium name="Lawrence Berkeley National Laboratory"/>
            <person name="Ahrendt S."/>
            <person name="Sahu N."/>
            <person name="Indic B."/>
            <person name="Wong-Bajracharya J."/>
            <person name="Merenyi Z."/>
            <person name="Ke H.-M."/>
            <person name="Monk M."/>
            <person name="Kocsube S."/>
            <person name="Drula E."/>
            <person name="Lipzen A."/>
            <person name="Balint B."/>
            <person name="Henrissat B."/>
            <person name="Andreopoulos B."/>
            <person name="Martin F.M."/>
            <person name="Harder C.B."/>
            <person name="Rigling D."/>
            <person name="Ford K.L."/>
            <person name="Foster G.D."/>
            <person name="Pangilinan J."/>
            <person name="Papanicolaou A."/>
            <person name="Barry K."/>
            <person name="LaButti K."/>
            <person name="Viragh M."/>
            <person name="Koriabine M."/>
            <person name="Yan M."/>
            <person name="Riley R."/>
            <person name="Champramary S."/>
            <person name="Plett K.L."/>
            <person name="Tsai I.J."/>
            <person name="Slot J."/>
            <person name="Sipos G."/>
            <person name="Plett J."/>
            <person name="Nagy L.G."/>
            <person name="Grigoriev I.V."/>
        </authorList>
    </citation>
    <scope>NUCLEOTIDE SEQUENCE</scope>
    <source>
        <strain evidence="2">HWK02</strain>
    </source>
</reference>
<feature type="compositionally biased region" description="Polar residues" evidence="1">
    <location>
        <begin position="35"/>
        <end position="48"/>
    </location>
</feature>
<evidence type="ECO:0000313" key="3">
    <source>
        <dbReference type="Proteomes" id="UP001175228"/>
    </source>
</evidence>
<dbReference type="Proteomes" id="UP001175228">
    <property type="component" value="Unassembled WGS sequence"/>
</dbReference>
<feature type="compositionally biased region" description="Basic residues" evidence="1">
    <location>
        <begin position="76"/>
        <end position="91"/>
    </location>
</feature>
<dbReference type="EMBL" id="JAUEPU010000035">
    <property type="protein sequence ID" value="KAK0490015.1"/>
    <property type="molecule type" value="Genomic_DNA"/>
</dbReference>
<sequence length="91" mass="9737">MGKVQGPVTGGGSRHFLGRPSPRNPVDLSKDPNATPENHTPITGPSTLQDEHPDAVNETAHTLLVPHQNEIDTPGGKKRSVLSKLLRPKAH</sequence>
<proteinExistence type="predicted"/>
<name>A0AA39PT12_9AGAR</name>
<feature type="region of interest" description="Disordered" evidence="1">
    <location>
        <begin position="1"/>
        <end position="91"/>
    </location>
</feature>
<accession>A0AA39PT12</accession>
<comment type="caution">
    <text evidence="2">The sequence shown here is derived from an EMBL/GenBank/DDBJ whole genome shotgun (WGS) entry which is preliminary data.</text>
</comment>
<gene>
    <name evidence="2" type="ORF">EDD18DRAFT_1359002</name>
</gene>
<dbReference type="AlphaFoldDB" id="A0AA39PT12"/>